<dbReference type="CDD" id="cd00761">
    <property type="entry name" value="Glyco_tranf_GTA_type"/>
    <property type="match status" value="1"/>
</dbReference>
<dbReference type="Proteomes" id="UP001241656">
    <property type="component" value="Chromosome"/>
</dbReference>
<protein>
    <submittedName>
        <fullName evidence="4">Glycosyltransferase</fullName>
        <ecNumber evidence="4">2.4.-.-</ecNumber>
    </submittedName>
</protein>
<keyword evidence="2 4" id="KW-0808">Transferase</keyword>
<dbReference type="EMBL" id="CP124855">
    <property type="protein sequence ID" value="WHF51234.1"/>
    <property type="molecule type" value="Genomic_DNA"/>
</dbReference>
<proteinExistence type="predicted"/>
<dbReference type="EC" id="2.4.-.-" evidence="4"/>
<name>A0ABY8RE00_9FLAO</name>
<evidence type="ECO:0000259" key="3">
    <source>
        <dbReference type="Pfam" id="PF00535"/>
    </source>
</evidence>
<gene>
    <name evidence="4" type="ORF">QGN23_12455</name>
</gene>
<evidence type="ECO:0000256" key="1">
    <source>
        <dbReference type="ARBA" id="ARBA00022676"/>
    </source>
</evidence>
<dbReference type="SUPFAM" id="SSF53448">
    <property type="entry name" value="Nucleotide-diphospho-sugar transferases"/>
    <property type="match status" value="1"/>
</dbReference>
<organism evidence="4 5">
    <name type="scientific">Chryseobacterium gotjawalense</name>
    <dbReference type="NCBI Taxonomy" id="3042315"/>
    <lineage>
        <taxon>Bacteria</taxon>
        <taxon>Pseudomonadati</taxon>
        <taxon>Bacteroidota</taxon>
        <taxon>Flavobacteriia</taxon>
        <taxon>Flavobacteriales</taxon>
        <taxon>Weeksellaceae</taxon>
        <taxon>Chryseobacterium group</taxon>
        <taxon>Chryseobacterium</taxon>
    </lineage>
</organism>
<dbReference type="Pfam" id="PF00535">
    <property type="entry name" value="Glycos_transf_2"/>
    <property type="match status" value="1"/>
</dbReference>
<dbReference type="PANTHER" id="PTHR22916">
    <property type="entry name" value="GLYCOSYLTRANSFERASE"/>
    <property type="match status" value="1"/>
</dbReference>
<dbReference type="InterPro" id="IPR029044">
    <property type="entry name" value="Nucleotide-diphossugar_trans"/>
</dbReference>
<dbReference type="GO" id="GO:0016757">
    <property type="term" value="F:glycosyltransferase activity"/>
    <property type="evidence" value="ECO:0007669"/>
    <property type="project" value="UniProtKB-KW"/>
</dbReference>
<sequence length="324" mass="38207">MNNYPLISLIIPCYNAEQTLEKCLNSVIQQSYNNLEIIIVDDGSTDGSSKIYEEFQRKDNRIEIFRQDNYGVSKARNKGVKAAIGEYICFVDSDDWVETNYCSELYNLLITENADIAIIEASYEDEIGNVIFNKPISSEKVFDGKRALVLLLEDKFIQSHPWGKLYKATFLKNVSFPEDLKCFEDYSTLFKIFDKAVKVVRSDEKLYHYLQHADSLSHNLSPKTAYYFYLAIMDVFKFCQSTTQLKNQENITKNIIRKLLMVLKRILRNTTKEEMQLEKEKIRQSFKSFLKYHLKDIGLEYWLYLRLYYYYPNLYAKLISKNDK</sequence>
<evidence type="ECO:0000313" key="5">
    <source>
        <dbReference type="Proteomes" id="UP001241656"/>
    </source>
</evidence>
<feature type="domain" description="Glycosyltransferase 2-like" evidence="3">
    <location>
        <begin position="8"/>
        <end position="122"/>
    </location>
</feature>
<dbReference type="RefSeq" id="WP_282904597.1">
    <property type="nucleotide sequence ID" value="NZ_CP124855.1"/>
</dbReference>
<evidence type="ECO:0000256" key="2">
    <source>
        <dbReference type="ARBA" id="ARBA00022679"/>
    </source>
</evidence>
<reference evidence="4 5" key="1">
    <citation type="submission" date="2023-05" db="EMBL/GenBank/DDBJ databases">
        <title>Genomic insight into Chryseobacterium sp. wdc7 isolated forest soil (Gotjawal).</title>
        <authorList>
            <person name="Park S.-J."/>
        </authorList>
    </citation>
    <scope>NUCLEOTIDE SEQUENCE [LARGE SCALE GENOMIC DNA]</scope>
    <source>
        <strain evidence="5">wdc7</strain>
    </source>
</reference>
<dbReference type="PANTHER" id="PTHR22916:SF51">
    <property type="entry name" value="GLYCOSYLTRANSFERASE EPSH-RELATED"/>
    <property type="match status" value="1"/>
</dbReference>
<accession>A0ABY8RE00</accession>
<evidence type="ECO:0000313" key="4">
    <source>
        <dbReference type="EMBL" id="WHF51234.1"/>
    </source>
</evidence>
<dbReference type="Gene3D" id="3.90.550.10">
    <property type="entry name" value="Spore Coat Polysaccharide Biosynthesis Protein SpsA, Chain A"/>
    <property type="match status" value="1"/>
</dbReference>
<keyword evidence="5" id="KW-1185">Reference proteome</keyword>
<dbReference type="InterPro" id="IPR001173">
    <property type="entry name" value="Glyco_trans_2-like"/>
</dbReference>
<keyword evidence="1 4" id="KW-0328">Glycosyltransferase</keyword>